<organism evidence="1">
    <name type="scientific">Salmonella bongori</name>
    <dbReference type="NCBI Taxonomy" id="54736"/>
    <lineage>
        <taxon>Bacteria</taxon>
        <taxon>Pseudomonadati</taxon>
        <taxon>Pseudomonadota</taxon>
        <taxon>Gammaproteobacteria</taxon>
        <taxon>Enterobacterales</taxon>
        <taxon>Enterobacteriaceae</taxon>
        <taxon>Salmonella</taxon>
    </lineage>
</organism>
<evidence type="ECO:0000313" key="1">
    <source>
        <dbReference type="EMBL" id="QQP76408.1"/>
    </source>
</evidence>
<reference evidence="1" key="1">
    <citation type="submission" date="2021-01" db="EMBL/GenBank/DDBJ databases">
        <title>Keeping alert to hypervirulent salmonella strains isolated from avain.</title>
        <authorList>
            <person name="Ma J."/>
            <person name="Pan X."/>
            <person name="Yao H."/>
        </authorList>
    </citation>
    <scope>NUCLEOTIDE SEQUENCE</scope>
    <source>
        <strain evidence="1">Se40</strain>
    </source>
</reference>
<accession>A0A7T8LLA8</accession>
<protein>
    <submittedName>
        <fullName evidence="1">Uncharacterized protein</fullName>
    </submittedName>
</protein>
<name>A0A7T8LLA8_SALBN</name>
<gene>
    <name evidence="1" type="ORF">JG560_06565</name>
</gene>
<sequence length="51" mass="5981">MASAQEAEPGDIWHMMFRLLMPEQRQQMTGLFKVKGMKAVFPFLFDDKSPY</sequence>
<proteinExistence type="predicted"/>
<dbReference type="AlphaFoldDB" id="A0A7T8LLA8"/>
<dbReference type="EMBL" id="CP067369">
    <property type="protein sequence ID" value="QQP76408.1"/>
    <property type="molecule type" value="Genomic_DNA"/>
</dbReference>